<evidence type="ECO:0000313" key="3">
    <source>
        <dbReference type="Proteomes" id="UP001148838"/>
    </source>
</evidence>
<gene>
    <name evidence="2" type="ORF">ANN_01232</name>
</gene>
<organism evidence="2 3">
    <name type="scientific">Periplaneta americana</name>
    <name type="common">American cockroach</name>
    <name type="synonym">Blatta americana</name>
    <dbReference type="NCBI Taxonomy" id="6978"/>
    <lineage>
        <taxon>Eukaryota</taxon>
        <taxon>Metazoa</taxon>
        <taxon>Ecdysozoa</taxon>
        <taxon>Arthropoda</taxon>
        <taxon>Hexapoda</taxon>
        <taxon>Insecta</taxon>
        <taxon>Pterygota</taxon>
        <taxon>Neoptera</taxon>
        <taxon>Polyneoptera</taxon>
        <taxon>Dictyoptera</taxon>
        <taxon>Blattodea</taxon>
        <taxon>Blattoidea</taxon>
        <taxon>Blattidae</taxon>
        <taxon>Blattinae</taxon>
        <taxon>Periplaneta</taxon>
    </lineage>
</organism>
<dbReference type="EMBL" id="JAJSOF020000003">
    <property type="protein sequence ID" value="KAJ4449826.1"/>
    <property type="molecule type" value="Genomic_DNA"/>
</dbReference>
<reference evidence="2 3" key="1">
    <citation type="journal article" date="2022" name="Allergy">
        <title>Genome assembly and annotation of Periplaneta americana reveal a comprehensive cockroach allergen profile.</title>
        <authorList>
            <person name="Wang L."/>
            <person name="Xiong Q."/>
            <person name="Saelim N."/>
            <person name="Wang L."/>
            <person name="Nong W."/>
            <person name="Wan A.T."/>
            <person name="Shi M."/>
            <person name="Liu X."/>
            <person name="Cao Q."/>
            <person name="Hui J.H.L."/>
            <person name="Sookrung N."/>
            <person name="Leung T.F."/>
            <person name="Tungtrongchitr A."/>
            <person name="Tsui S.K.W."/>
        </authorList>
    </citation>
    <scope>NUCLEOTIDE SEQUENCE [LARGE SCALE GENOMIC DNA]</scope>
    <source>
        <strain evidence="2">PWHHKU_190912</strain>
    </source>
</reference>
<dbReference type="Proteomes" id="UP001148838">
    <property type="component" value="Unassembled WGS sequence"/>
</dbReference>
<keyword evidence="3" id="KW-1185">Reference proteome</keyword>
<evidence type="ECO:0000313" key="2">
    <source>
        <dbReference type="EMBL" id="KAJ4449826.1"/>
    </source>
</evidence>
<protein>
    <submittedName>
        <fullName evidence="2">Uncharacterized protein</fullName>
    </submittedName>
</protein>
<proteinExistence type="predicted"/>
<sequence>MAGLCEGGNEPPGSLKANKTDRLDTETCANTLLSTDLHIRTDHVRYTLRYLHCFSVVSCPHPSDSAFNGILLAALLVLTCRHRVPPSPFLIFIINLTHTHTLTLVHAITFSIDTRVAQPAEVVCNLKMGHSPAIYPQYTEPESHTTAATITAAAASAVTTTAAVTPLLLLRYYYCCCYSYCYCYFY</sequence>
<feature type="region of interest" description="Disordered" evidence="1">
    <location>
        <begin position="1"/>
        <end position="20"/>
    </location>
</feature>
<comment type="caution">
    <text evidence="2">The sequence shown here is derived from an EMBL/GenBank/DDBJ whole genome shotgun (WGS) entry which is preliminary data.</text>
</comment>
<name>A0ABQ8TUM6_PERAM</name>
<accession>A0ABQ8TUM6</accession>
<evidence type="ECO:0000256" key="1">
    <source>
        <dbReference type="SAM" id="MobiDB-lite"/>
    </source>
</evidence>